<protein>
    <submittedName>
        <fullName evidence="2">Chaperone modulator CbpM</fullName>
    </submittedName>
</protein>
<evidence type="ECO:0000256" key="1">
    <source>
        <dbReference type="SAM" id="Coils"/>
    </source>
</evidence>
<keyword evidence="1" id="KW-0175">Coiled coil</keyword>
<comment type="caution">
    <text evidence="2">The sequence shown here is derived from an EMBL/GenBank/DDBJ whole genome shotgun (WGS) entry which is preliminary data.</text>
</comment>
<dbReference type="Gene3D" id="1.10.1660.10">
    <property type="match status" value="1"/>
</dbReference>
<reference evidence="2" key="2">
    <citation type="submission" date="2021-04" db="EMBL/GenBank/DDBJ databases">
        <authorList>
            <person name="Gilroy R."/>
        </authorList>
    </citation>
    <scope>NUCLEOTIDE SEQUENCE</scope>
    <source>
        <strain evidence="2">23274</strain>
    </source>
</reference>
<evidence type="ECO:0000313" key="3">
    <source>
        <dbReference type="Proteomes" id="UP000824202"/>
    </source>
</evidence>
<feature type="coiled-coil region" evidence="1">
    <location>
        <begin position="70"/>
        <end position="97"/>
    </location>
</feature>
<sequence>MENELIIISEYCVKSHTDRDFLFLLEESGLIEIHDVDGVPCLLASQLGDLERYSHLYYDLSINIEGIDAIRHLLKRVEDLQHEVAHLRRQLNRFRDNEILFPEE</sequence>
<dbReference type="Pfam" id="PF13591">
    <property type="entry name" value="MerR_2"/>
    <property type="match status" value="1"/>
</dbReference>
<gene>
    <name evidence="2" type="ORF">H9863_05970</name>
</gene>
<dbReference type="Proteomes" id="UP000824202">
    <property type="component" value="Unassembled WGS sequence"/>
</dbReference>
<proteinExistence type="predicted"/>
<evidence type="ECO:0000313" key="2">
    <source>
        <dbReference type="EMBL" id="HIX03646.1"/>
    </source>
</evidence>
<reference evidence="2" key="1">
    <citation type="journal article" date="2021" name="PeerJ">
        <title>Extensive microbial diversity within the chicken gut microbiome revealed by metagenomics and culture.</title>
        <authorList>
            <person name="Gilroy R."/>
            <person name="Ravi A."/>
            <person name="Getino M."/>
            <person name="Pursley I."/>
            <person name="Horton D.L."/>
            <person name="Alikhan N.F."/>
            <person name="Baker D."/>
            <person name="Gharbi K."/>
            <person name="Hall N."/>
            <person name="Watson M."/>
            <person name="Adriaenssens E.M."/>
            <person name="Foster-Nyarko E."/>
            <person name="Jarju S."/>
            <person name="Secka A."/>
            <person name="Antonio M."/>
            <person name="Oren A."/>
            <person name="Chaudhuri R.R."/>
            <person name="La Ragione R."/>
            <person name="Hildebrand F."/>
            <person name="Pallen M.J."/>
        </authorList>
    </citation>
    <scope>NUCLEOTIDE SEQUENCE</scope>
    <source>
        <strain evidence="2">23274</strain>
    </source>
</reference>
<name>A0A9D1V057_9BACT</name>
<dbReference type="AlphaFoldDB" id="A0A9D1V057"/>
<organism evidence="2 3">
    <name type="scientific">Candidatus Odoribacter faecigallinarum</name>
    <dbReference type="NCBI Taxonomy" id="2838706"/>
    <lineage>
        <taxon>Bacteria</taxon>
        <taxon>Pseudomonadati</taxon>
        <taxon>Bacteroidota</taxon>
        <taxon>Bacteroidia</taxon>
        <taxon>Bacteroidales</taxon>
        <taxon>Odoribacteraceae</taxon>
        <taxon>Odoribacter</taxon>
    </lineage>
</organism>
<dbReference type="EMBL" id="DXFT01000114">
    <property type="protein sequence ID" value="HIX03646.1"/>
    <property type="molecule type" value="Genomic_DNA"/>
</dbReference>
<accession>A0A9D1V057</accession>